<feature type="non-terminal residue" evidence="6">
    <location>
        <position position="1"/>
    </location>
</feature>
<keyword evidence="2" id="KW-0547">Nucleotide-binding</keyword>
<dbReference type="SUPFAM" id="SSF52540">
    <property type="entry name" value="P-loop containing nucleoside triphosphate hydrolases"/>
    <property type="match status" value="1"/>
</dbReference>
<accession>A0ABQ6NC04</accession>
<dbReference type="EMBL" id="BRYB01006662">
    <property type="protein sequence ID" value="GMI54541.1"/>
    <property type="molecule type" value="Genomic_DNA"/>
</dbReference>
<dbReference type="InterPro" id="IPR045076">
    <property type="entry name" value="MutS"/>
</dbReference>
<evidence type="ECO:0000256" key="3">
    <source>
        <dbReference type="ARBA" id="ARBA00022840"/>
    </source>
</evidence>
<keyword evidence="7" id="KW-1185">Reference proteome</keyword>
<name>A0ABQ6NC04_9STRA</name>
<keyword evidence="3" id="KW-0067">ATP-binding</keyword>
<comment type="similarity">
    <text evidence="1">Belongs to the DNA mismatch repair MutS family.</text>
</comment>
<dbReference type="Pfam" id="PF00488">
    <property type="entry name" value="MutS_V"/>
    <property type="match status" value="1"/>
</dbReference>
<gene>
    <name evidence="6" type="ORF">TeGR_g14254</name>
</gene>
<proteinExistence type="inferred from homology"/>
<sequence length="326" mass="34562">PPPPQAVFRKFDENRPLWAAAVQVSAMLDALGALAKVSSEPGMTRPTILDASVTKATVDIQGGVHPCVQTTHSGGSFVPNDCALGGETARVLLLSGPNMGGKSTLLRQTCLISIMAQIGMFVPAASAQLTPFDRIFTRLGSSDKILAGQSTFFVELSECAAALRGATSRSFVIMDELGRGTSTFDGTAIAHAVIKHLVEQTRCVVMFATHYHSLLEDMEGKEGVRLGHMKCHVEDGTDTDACRITFLYQLEAGACPQSFGINVARLAALPEGVLVIAKEKSREFEQDQTDAAAGAGVGAAALVSKVKAALERGDAEEVKKLWSEMQ</sequence>
<evidence type="ECO:0000313" key="6">
    <source>
        <dbReference type="EMBL" id="GMI54541.1"/>
    </source>
</evidence>
<dbReference type="InterPro" id="IPR000432">
    <property type="entry name" value="DNA_mismatch_repair_MutS_C"/>
</dbReference>
<organism evidence="6 7">
    <name type="scientific">Tetraparma gracilis</name>
    <dbReference type="NCBI Taxonomy" id="2962635"/>
    <lineage>
        <taxon>Eukaryota</taxon>
        <taxon>Sar</taxon>
        <taxon>Stramenopiles</taxon>
        <taxon>Ochrophyta</taxon>
        <taxon>Bolidophyceae</taxon>
        <taxon>Parmales</taxon>
        <taxon>Triparmaceae</taxon>
        <taxon>Tetraparma</taxon>
    </lineage>
</organism>
<evidence type="ECO:0000259" key="5">
    <source>
        <dbReference type="PROSITE" id="PS00486"/>
    </source>
</evidence>
<dbReference type="PANTHER" id="PTHR11361">
    <property type="entry name" value="DNA MISMATCH REPAIR PROTEIN MUTS FAMILY MEMBER"/>
    <property type="match status" value="1"/>
</dbReference>
<evidence type="ECO:0000256" key="4">
    <source>
        <dbReference type="ARBA" id="ARBA00023125"/>
    </source>
</evidence>
<dbReference type="InterPro" id="IPR027417">
    <property type="entry name" value="P-loop_NTPase"/>
</dbReference>
<dbReference type="PANTHER" id="PTHR11361:SF148">
    <property type="entry name" value="DNA MISMATCH REPAIR PROTEIN MSH6"/>
    <property type="match status" value="1"/>
</dbReference>
<evidence type="ECO:0000313" key="7">
    <source>
        <dbReference type="Proteomes" id="UP001165060"/>
    </source>
</evidence>
<protein>
    <recommendedName>
        <fullName evidence="5">DNA mismatch repair proteins mutS family domain-containing protein</fullName>
    </recommendedName>
</protein>
<dbReference type="SMART" id="SM00534">
    <property type="entry name" value="MUTSac"/>
    <property type="match status" value="1"/>
</dbReference>
<comment type="caution">
    <text evidence="6">The sequence shown here is derived from an EMBL/GenBank/DDBJ whole genome shotgun (WGS) entry which is preliminary data.</text>
</comment>
<dbReference type="Gene3D" id="3.40.50.300">
    <property type="entry name" value="P-loop containing nucleotide triphosphate hydrolases"/>
    <property type="match status" value="1"/>
</dbReference>
<evidence type="ECO:0000256" key="1">
    <source>
        <dbReference type="ARBA" id="ARBA00006271"/>
    </source>
</evidence>
<dbReference type="PROSITE" id="PS00486">
    <property type="entry name" value="DNA_MISMATCH_REPAIR_2"/>
    <property type="match status" value="1"/>
</dbReference>
<reference evidence="6 7" key="1">
    <citation type="journal article" date="2023" name="Commun. Biol.">
        <title>Genome analysis of Parmales, the sister group of diatoms, reveals the evolutionary specialization of diatoms from phago-mixotrophs to photoautotrophs.</title>
        <authorList>
            <person name="Ban H."/>
            <person name="Sato S."/>
            <person name="Yoshikawa S."/>
            <person name="Yamada K."/>
            <person name="Nakamura Y."/>
            <person name="Ichinomiya M."/>
            <person name="Sato N."/>
            <person name="Blanc-Mathieu R."/>
            <person name="Endo H."/>
            <person name="Kuwata A."/>
            <person name="Ogata H."/>
        </authorList>
    </citation>
    <scope>NUCLEOTIDE SEQUENCE [LARGE SCALE GENOMIC DNA]</scope>
</reference>
<dbReference type="Proteomes" id="UP001165060">
    <property type="component" value="Unassembled WGS sequence"/>
</dbReference>
<feature type="domain" description="DNA mismatch repair proteins mutS family" evidence="5">
    <location>
        <begin position="170"/>
        <end position="186"/>
    </location>
</feature>
<evidence type="ECO:0000256" key="2">
    <source>
        <dbReference type="ARBA" id="ARBA00022741"/>
    </source>
</evidence>
<keyword evidence="4" id="KW-0238">DNA-binding</keyword>